<dbReference type="InterPro" id="IPR038257">
    <property type="entry name" value="CRISPR-assoc_Cas3_HD_sf"/>
</dbReference>
<name>A0AA43RJR9_9ACTN</name>
<evidence type="ECO:0000313" key="12">
    <source>
        <dbReference type="EMBL" id="MDO4842719.1"/>
    </source>
</evidence>
<keyword evidence="6" id="KW-0378">Hydrolase</keyword>
<dbReference type="InterPro" id="IPR006474">
    <property type="entry name" value="Helicase_Cas3_CRISPR-ass_core"/>
</dbReference>
<dbReference type="SUPFAM" id="SSF52540">
    <property type="entry name" value="P-loop containing nucleoside triphosphate hydrolases"/>
    <property type="match status" value="1"/>
</dbReference>
<dbReference type="Proteomes" id="UP001168575">
    <property type="component" value="Unassembled WGS sequence"/>
</dbReference>
<dbReference type="CDD" id="cd09641">
    <property type="entry name" value="Cas3''_I"/>
    <property type="match status" value="1"/>
</dbReference>
<protein>
    <submittedName>
        <fullName evidence="12">CRISPR-associated helicase Cas3</fullName>
    </submittedName>
</protein>
<dbReference type="GO" id="GO:0016787">
    <property type="term" value="F:hydrolase activity"/>
    <property type="evidence" value="ECO:0007669"/>
    <property type="project" value="UniProtKB-KW"/>
</dbReference>
<dbReference type="AlphaFoldDB" id="A0AA43RJR9"/>
<evidence type="ECO:0000256" key="9">
    <source>
        <dbReference type="ARBA" id="ARBA00023118"/>
    </source>
</evidence>
<dbReference type="Gene3D" id="1.10.3210.30">
    <property type="match status" value="1"/>
</dbReference>
<evidence type="ECO:0000256" key="3">
    <source>
        <dbReference type="ARBA" id="ARBA00022722"/>
    </source>
</evidence>
<keyword evidence="5" id="KW-0547">Nucleotide-binding</keyword>
<dbReference type="InterPro" id="IPR011545">
    <property type="entry name" value="DEAD/DEAH_box_helicase_dom"/>
</dbReference>
<evidence type="ECO:0000259" key="10">
    <source>
        <dbReference type="PROSITE" id="PS51192"/>
    </source>
</evidence>
<dbReference type="EMBL" id="JAUMVS010000278">
    <property type="protein sequence ID" value="MDO4842719.1"/>
    <property type="molecule type" value="Genomic_DNA"/>
</dbReference>
<comment type="similarity">
    <text evidence="1">In the N-terminal section; belongs to the CRISPR-associated nuclease Cas3-HD family.</text>
</comment>
<accession>A0AA43RJR9</accession>
<dbReference type="Pfam" id="PF22590">
    <property type="entry name" value="Cas3-like_C_2"/>
    <property type="match status" value="1"/>
</dbReference>
<evidence type="ECO:0000256" key="2">
    <source>
        <dbReference type="ARBA" id="ARBA00009046"/>
    </source>
</evidence>
<evidence type="ECO:0000256" key="7">
    <source>
        <dbReference type="ARBA" id="ARBA00022806"/>
    </source>
</evidence>
<dbReference type="GO" id="GO:0046872">
    <property type="term" value="F:metal ion binding"/>
    <property type="evidence" value="ECO:0007669"/>
    <property type="project" value="UniProtKB-KW"/>
</dbReference>
<gene>
    <name evidence="12" type="primary">cas3</name>
    <name evidence="12" type="ORF">Q3982_08605</name>
</gene>
<dbReference type="CDD" id="cd17930">
    <property type="entry name" value="DEXHc_cas3"/>
    <property type="match status" value="1"/>
</dbReference>
<proteinExistence type="inferred from homology"/>
<dbReference type="Gene3D" id="3.40.50.300">
    <property type="entry name" value="P-loop containing nucleotide triphosphate hydrolases"/>
    <property type="match status" value="2"/>
</dbReference>
<dbReference type="GO" id="GO:0003676">
    <property type="term" value="F:nucleic acid binding"/>
    <property type="evidence" value="ECO:0007669"/>
    <property type="project" value="InterPro"/>
</dbReference>
<evidence type="ECO:0000256" key="1">
    <source>
        <dbReference type="ARBA" id="ARBA00006847"/>
    </source>
</evidence>
<dbReference type="NCBIfam" id="TIGR01596">
    <property type="entry name" value="cas3_HD"/>
    <property type="match status" value="1"/>
</dbReference>
<dbReference type="InterPro" id="IPR054712">
    <property type="entry name" value="Cas3-like_dom"/>
</dbReference>
<dbReference type="GO" id="GO:0051607">
    <property type="term" value="P:defense response to virus"/>
    <property type="evidence" value="ECO:0007669"/>
    <property type="project" value="UniProtKB-KW"/>
</dbReference>
<keyword evidence="9" id="KW-0051">Antiviral defense</keyword>
<feature type="domain" description="HD Cas3-type" evidence="11">
    <location>
        <begin position="1"/>
        <end position="170"/>
    </location>
</feature>
<evidence type="ECO:0000259" key="11">
    <source>
        <dbReference type="PROSITE" id="PS51643"/>
    </source>
</evidence>
<keyword evidence="4" id="KW-0479">Metal-binding</keyword>
<dbReference type="InterPro" id="IPR027417">
    <property type="entry name" value="P-loop_NTPase"/>
</dbReference>
<feature type="domain" description="Helicase ATP-binding" evidence="10">
    <location>
        <begin position="225"/>
        <end position="409"/>
    </location>
</feature>
<keyword evidence="8" id="KW-0067">ATP-binding</keyword>
<keyword evidence="13" id="KW-1185">Reference proteome</keyword>
<organism evidence="12 13">
    <name type="scientific">Phoenicibacter congonensis</name>
    <dbReference type="NCBI Taxonomy" id="1944646"/>
    <lineage>
        <taxon>Bacteria</taxon>
        <taxon>Bacillati</taxon>
        <taxon>Actinomycetota</taxon>
        <taxon>Coriobacteriia</taxon>
        <taxon>Eggerthellales</taxon>
        <taxon>Eggerthellaceae</taxon>
        <taxon>Phoenicibacter</taxon>
    </lineage>
</organism>
<feature type="non-terminal residue" evidence="12">
    <location>
        <position position="644"/>
    </location>
</feature>
<keyword evidence="7" id="KW-0347">Helicase</keyword>
<dbReference type="GO" id="GO:0004386">
    <property type="term" value="F:helicase activity"/>
    <property type="evidence" value="ECO:0007669"/>
    <property type="project" value="UniProtKB-KW"/>
</dbReference>
<sequence length="644" mass="72458">MKPVGLAKAGELAGLLHDIGKLRAAYQQYLAEGDPSKRGSVIHTFQGCRYLMERYHREEDSRQSVIASDLLAFAIGAHHGLFDCVDATRRIGLRYRTEKQGTDYEACVQALFQQGISEQEIDQLFSAASDEIATIITQLSGTYADDEEYCFVVGLLARLLLSAVIEGDRRDTAAFMTGITPTSWPEDRTPIWSERLSYLEEKLKQFPNDSPIAAARRVISEQCATFVSNQSGIYRLTVPTGGGKTLSSLRYALAHAKCFNKKRLIFTSPLLSILEQNAEVIRAFVGDDGLILEHHSNVVQEEAGKDALSERELLTQSWDAPIIITTLVQFLNTLFDGRTTSIRRFQALCESVIVIDEAQTVPTKLLTLFNLAIQFLSEQCHATIVLCSATQPCLEKTAHPLREDLQEIVPYDKEIWETFRRTELVTESCKLKEIPDRIRTLMETTDSLLVVCNQRRQAAYLLRETCSPAYQSFHLSAVMCMQHRRDVLAKLQETLTQNRKVLCVATQVMEAGVDLSFGMVLRLTAGMDSIVQAAGRCNRNGESKTLRPVYAINCTDENLGMQPDIQRGKTATIALLNAFQREPERFAGDLFSNESIRYYYQSFYREMEEGTQDYTIPKEKTTLFDLMGFNGTYADEDCSGVKEF</sequence>
<evidence type="ECO:0000313" key="13">
    <source>
        <dbReference type="Proteomes" id="UP001168575"/>
    </source>
</evidence>
<dbReference type="PROSITE" id="PS51192">
    <property type="entry name" value="HELICASE_ATP_BIND_1"/>
    <property type="match status" value="1"/>
</dbReference>
<dbReference type="InterPro" id="IPR014001">
    <property type="entry name" value="Helicase_ATP-bd"/>
</dbReference>
<evidence type="ECO:0000256" key="4">
    <source>
        <dbReference type="ARBA" id="ARBA00022723"/>
    </source>
</evidence>
<comment type="similarity">
    <text evidence="2">In the central section; belongs to the CRISPR-associated helicase Cas3 family.</text>
</comment>
<dbReference type="InterPro" id="IPR006483">
    <property type="entry name" value="CRISPR-assoc_Cas3_HD"/>
</dbReference>
<dbReference type="GO" id="GO:0004518">
    <property type="term" value="F:nuclease activity"/>
    <property type="evidence" value="ECO:0007669"/>
    <property type="project" value="UniProtKB-KW"/>
</dbReference>
<dbReference type="SMART" id="SM00487">
    <property type="entry name" value="DEXDc"/>
    <property type="match status" value="1"/>
</dbReference>
<dbReference type="Pfam" id="PF00270">
    <property type="entry name" value="DEAD"/>
    <property type="match status" value="1"/>
</dbReference>
<dbReference type="PROSITE" id="PS51643">
    <property type="entry name" value="HD_CAS3"/>
    <property type="match status" value="1"/>
</dbReference>
<evidence type="ECO:0000256" key="5">
    <source>
        <dbReference type="ARBA" id="ARBA00022741"/>
    </source>
</evidence>
<keyword evidence="3" id="KW-0540">Nuclease</keyword>
<evidence type="ECO:0000256" key="6">
    <source>
        <dbReference type="ARBA" id="ARBA00022801"/>
    </source>
</evidence>
<dbReference type="NCBIfam" id="TIGR01587">
    <property type="entry name" value="cas3_core"/>
    <property type="match status" value="1"/>
</dbReference>
<evidence type="ECO:0000256" key="8">
    <source>
        <dbReference type="ARBA" id="ARBA00022840"/>
    </source>
</evidence>
<comment type="caution">
    <text evidence="12">The sequence shown here is derived from an EMBL/GenBank/DDBJ whole genome shotgun (WGS) entry which is preliminary data.</text>
</comment>
<dbReference type="GO" id="GO:0005524">
    <property type="term" value="F:ATP binding"/>
    <property type="evidence" value="ECO:0007669"/>
    <property type="project" value="UniProtKB-KW"/>
</dbReference>
<reference evidence="12" key="1">
    <citation type="submission" date="2023-07" db="EMBL/GenBank/DDBJ databases">
        <title>Between Cages and Wild: Unraveling the Impact of Captivity on Animal Microbiomes and Antimicrobial Resistance.</title>
        <authorList>
            <person name="Schmartz G.P."/>
            <person name="Rehner J."/>
            <person name="Schuff M.J."/>
            <person name="Becker S.L."/>
            <person name="Kravczyk M."/>
            <person name="Gurevich A."/>
            <person name="Francke R."/>
            <person name="Mueller R."/>
            <person name="Keller V."/>
            <person name="Keller A."/>
        </authorList>
    </citation>
    <scope>NUCLEOTIDE SEQUENCE</scope>
    <source>
        <strain evidence="12">S12M_St_49</strain>
    </source>
</reference>